<proteinExistence type="predicted"/>
<sequence>MDNEIYQNVREQPKEDYYIYNGGKKILAWNGYYKCFTAEYCRHIGLPMLNKENYSEYADKWLSKSRRKKIGKPVKEDEVPVAFYRINNRYCALYDRI</sequence>
<dbReference type="EMBL" id="MZGV01000029">
    <property type="protein sequence ID" value="OPJ60677.1"/>
    <property type="molecule type" value="Genomic_DNA"/>
</dbReference>
<reference evidence="1 2" key="1">
    <citation type="submission" date="2017-03" db="EMBL/GenBank/DDBJ databases">
        <title>Genome sequence of Clostridium oryzae DSM 28571.</title>
        <authorList>
            <person name="Poehlein A."/>
            <person name="Daniel R."/>
        </authorList>
    </citation>
    <scope>NUCLEOTIDE SEQUENCE [LARGE SCALE GENOMIC DNA]</scope>
    <source>
        <strain evidence="1 2">DSM 28571</strain>
    </source>
</reference>
<accession>A0A1V4IMG1</accession>
<dbReference type="AlphaFoldDB" id="A0A1V4IMG1"/>
<keyword evidence="2" id="KW-1185">Reference proteome</keyword>
<gene>
    <name evidence="1" type="ORF">CLORY_27280</name>
</gene>
<evidence type="ECO:0000313" key="1">
    <source>
        <dbReference type="EMBL" id="OPJ60677.1"/>
    </source>
</evidence>
<name>A0A1V4IMG1_9CLOT</name>
<protein>
    <submittedName>
        <fullName evidence="1">Uncharacterized protein</fullName>
    </submittedName>
</protein>
<dbReference type="OrthoDB" id="9776650at2"/>
<organism evidence="1 2">
    <name type="scientific">Clostridium oryzae</name>
    <dbReference type="NCBI Taxonomy" id="1450648"/>
    <lineage>
        <taxon>Bacteria</taxon>
        <taxon>Bacillati</taxon>
        <taxon>Bacillota</taxon>
        <taxon>Clostridia</taxon>
        <taxon>Eubacteriales</taxon>
        <taxon>Clostridiaceae</taxon>
        <taxon>Clostridium</taxon>
    </lineage>
</organism>
<dbReference type="RefSeq" id="WP_079425362.1">
    <property type="nucleotide sequence ID" value="NZ_MZGV01000029.1"/>
</dbReference>
<dbReference type="Proteomes" id="UP000190080">
    <property type="component" value="Unassembled WGS sequence"/>
</dbReference>
<dbReference type="STRING" id="1450648.CLORY_27280"/>
<evidence type="ECO:0000313" key="2">
    <source>
        <dbReference type="Proteomes" id="UP000190080"/>
    </source>
</evidence>
<comment type="caution">
    <text evidence="1">The sequence shown here is derived from an EMBL/GenBank/DDBJ whole genome shotgun (WGS) entry which is preliminary data.</text>
</comment>